<reference evidence="1" key="1">
    <citation type="submission" date="2014-11" db="EMBL/GenBank/DDBJ databases">
        <authorList>
            <person name="Amaro Gonzalez C."/>
        </authorList>
    </citation>
    <scope>NUCLEOTIDE SEQUENCE</scope>
</reference>
<sequence>MGEMCHREIVPFSTSHRAHTREKISEFMFSPWRLFLYSL</sequence>
<name>A0A0E9U4B3_ANGAN</name>
<reference evidence="1" key="2">
    <citation type="journal article" date="2015" name="Fish Shellfish Immunol.">
        <title>Early steps in the European eel (Anguilla anguilla)-Vibrio vulnificus interaction in the gills: Role of the RtxA13 toxin.</title>
        <authorList>
            <person name="Callol A."/>
            <person name="Pajuelo D."/>
            <person name="Ebbesson L."/>
            <person name="Teles M."/>
            <person name="MacKenzie S."/>
            <person name="Amaro C."/>
        </authorList>
    </citation>
    <scope>NUCLEOTIDE SEQUENCE</scope>
</reference>
<proteinExistence type="predicted"/>
<protein>
    <submittedName>
        <fullName evidence="1">Uncharacterized protein</fullName>
    </submittedName>
</protein>
<dbReference type="AlphaFoldDB" id="A0A0E9U4B3"/>
<organism evidence="1">
    <name type="scientific">Anguilla anguilla</name>
    <name type="common">European freshwater eel</name>
    <name type="synonym">Muraena anguilla</name>
    <dbReference type="NCBI Taxonomy" id="7936"/>
    <lineage>
        <taxon>Eukaryota</taxon>
        <taxon>Metazoa</taxon>
        <taxon>Chordata</taxon>
        <taxon>Craniata</taxon>
        <taxon>Vertebrata</taxon>
        <taxon>Euteleostomi</taxon>
        <taxon>Actinopterygii</taxon>
        <taxon>Neopterygii</taxon>
        <taxon>Teleostei</taxon>
        <taxon>Anguilliformes</taxon>
        <taxon>Anguillidae</taxon>
        <taxon>Anguilla</taxon>
    </lineage>
</organism>
<accession>A0A0E9U4B3</accession>
<dbReference type="EMBL" id="GBXM01048567">
    <property type="protein sequence ID" value="JAH60010.1"/>
    <property type="molecule type" value="Transcribed_RNA"/>
</dbReference>
<evidence type="ECO:0000313" key="1">
    <source>
        <dbReference type="EMBL" id="JAH60010.1"/>
    </source>
</evidence>